<dbReference type="AlphaFoldDB" id="A0A545T952"/>
<dbReference type="NCBIfam" id="TIGR02532">
    <property type="entry name" value="IV_pilin_GFxxxE"/>
    <property type="match status" value="1"/>
</dbReference>
<name>A0A545T952_9GAMM</name>
<dbReference type="PROSITE" id="PS00409">
    <property type="entry name" value="PROKAR_NTER_METHYL"/>
    <property type="match status" value="1"/>
</dbReference>
<dbReference type="EMBL" id="VIKR01000003">
    <property type="protein sequence ID" value="TQV73715.1"/>
    <property type="molecule type" value="Genomic_DNA"/>
</dbReference>
<sequence>MRDAYFKGFTLIELIVVIAILGIIATFAVTRFVDLKSSARVSVINSIAGTMKTTATIVRAKALTQGLSPVGANPGAGQANYVVTTNIGSAEVDWRNLCPESVAELADRLIMLDYVDLSVSAGLTSQQNNRYTLVGYDIPGFSAPTNQGCYVIYDSFGNPNCTVTPVTVDC</sequence>
<protein>
    <submittedName>
        <fullName evidence="2">Prepilin-type N-terminal cleavage/methylation domain-containing protein</fullName>
    </submittedName>
</protein>
<reference evidence="2 3" key="1">
    <citation type="submission" date="2019-06" db="EMBL/GenBank/DDBJ databases">
        <title>Draft genome of Aliikangiella marina GYP-15.</title>
        <authorList>
            <person name="Wang G."/>
        </authorList>
    </citation>
    <scope>NUCLEOTIDE SEQUENCE [LARGE SCALE GENOMIC DNA]</scope>
    <source>
        <strain evidence="2 3">GYP-15</strain>
    </source>
</reference>
<feature type="transmembrane region" description="Helical" evidence="1">
    <location>
        <begin position="6"/>
        <end position="30"/>
    </location>
</feature>
<keyword evidence="1" id="KW-1133">Transmembrane helix</keyword>
<keyword evidence="3" id="KW-1185">Reference proteome</keyword>
<evidence type="ECO:0000256" key="1">
    <source>
        <dbReference type="SAM" id="Phobius"/>
    </source>
</evidence>
<evidence type="ECO:0000313" key="3">
    <source>
        <dbReference type="Proteomes" id="UP000317839"/>
    </source>
</evidence>
<comment type="caution">
    <text evidence="2">The sequence shown here is derived from an EMBL/GenBank/DDBJ whole genome shotgun (WGS) entry which is preliminary data.</text>
</comment>
<dbReference type="InterPro" id="IPR012902">
    <property type="entry name" value="N_methyl_site"/>
</dbReference>
<keyword evidence="1" id="KW-0472">Membrane</keyword>
<dbReference type="InterPro" id="IPR045584">
    <property type="entry name" value="Pilin-like"/>
</dbReference>
<evidence type="ECO:0000313" key="2">
    <source>
        <dbReference type="EMBL" id="TQV73715.1"/>
    </source>
</evidence>
<dbReference type="RefSeq" id="WP_142942423.1">
    <property type="nucleotide sequence ID" value="NZ_VIKR01000003.1"/>
</dbReference>
<dbReference type="SUPFAM" id="SSF54523">
    <property type="entry name" value="Pili subunits"/>
    <property type="match status" value="1"/>
</dbReference>
<gene>
    <name evidence="2" type="ORF">FLL45_12660</name>
</gene>
<dbReference type="Gene3D" id="3.30.700.10">
    <property type="entry name" value="Glycoprotein, Type 4 Pilin"/>
    <property type="match status" value="1"/>
</dbReference>
<dbReference type="Pfam" id="PF07963">
    <property type="entry name" value="N_methyl"/>
    <property type="match status" value="1"/>
</dbReference>
<dbReference type="OrthoDB" id="5874092at2"/>
<dbReference type="Proteomes" id="UP000317839">
    <property type="component" value="Unassembled WGS sequence"/>
</dbReference>
<accession>A0A545T952</accession>
<proteinExistence type="predicted"/>
<keyword evidence="1" id="KW-0812">Transmembrane</keyword>
<organism evidence="2 3">
    <name type="scientific">Aliikangiella marina</name>
    <dbReference type="NCBI Taxonomy" id="1712262"/>
    <lineage>
        <taxon>Bacteria</taxon>
        <taxon>Pseudomonadati</taxon>
        <taxon>Pseudomonadota</taxon>
        <taxon>Gammaproteobacteria</taxon>
        <taxon>Oceanospirillales</taxon>
        <taxon>Pleioneaceae</taxon>
        <taxon>Aliikangiella</taxon>
    </lineage>
</organism>